<dbReference type="EMBL" id="QGGB01000008">
    <property type="protein sequence ID" value="PWN05896.1"/>
    <property type="molecule type" value="Genomic_DNA"/>
</dbReference>
<feature type="signal peptide" evidence="1">
    <location>
        <begin position="1"/>
        <end position="23"/>
    </location>
</feature>
<dbReference type="Proteomes" id="UP000245533">
    <property type="component" value="Unassembled WGS sequence"/>
</dbReference>
<dbReference type="Gene3D" id="2.60.120.560">
    <property type="entry name" value="Exo-inulinase, domain 1"/>
    <property type="match status" value="1"/>
</dbReference>
<dbReference type="GO" id="GO:0016787">
    <property type="term" value="F:hydrolase activity"/>
    <property type="evidence" value="ECO:0007669"/>
    <property type="project" value="InterPro"/>
</dbReference>
<sequence>MRPITFWITSTLALFLIIQTACARQGQVEWRPELTEDWTPVSDSVYTTGHFAEPPSDAIILFDGTGLSQWESAPGYFPSIRGVSDYLNALSNEYGDAEWDVENGIMTVVPGAGNIKTKQSFGDIHLHIEWRTPEEVEGSGQGRGNSGVFLMGLYEIQVLDSWQNPTYSNGQAGAIYKQKPPAVNASRAPGEWQSYDIFFEAPRFDEDGELIKAAYITVMHNGILIHHREKLEGPTVYIGLSHYEPHAPMLPIGLQDHDDYVSFRNIWVREL</sequence>
<dbReference type="Pfam" id="PF06439">
    <property type="entry name" value="3keto-disac_hyd"/>
    <property type="match status" value="1"/>
</dbReference>
<proteinExistence type="predicted"/>
<keyword evidence="4" id="KW-1185">Reference proteome</keyword>
<feature type="chain" id="PRO_5016447291" evidence="1">
    <location>
        <begin position="24"/>
        <end position="271"/>
    </location>
</feature>
<keyword evidence="1" id="KW-0732">Signal</keyword>
<evidence type="ECO:0000313" key="4">
    <source>
        <dbReference type="Proteomes" id="UP000245533"/>
    </source>
</evidence>
<reference evidence="3 4" key="1">
    <citation type="submission" date="2018-05" db="EMBL/GenBank/DDBJ databases">
        <title>Rhodohalobacter halophilus gen. nov., sp. nov., a moderately halophilic member of the family Balneolaceae.</title>
        <authorList>
            <person name="Liu Z.-W."/>
        </authorList>
    </citation>
    <scope>NUCLEOTIDE SEQUENCE [LARGE SCALE GENOMIC DNA]</scope>
    <source>
        <strain evidence="3 4">8A47</strain>
    </source>
</reference>
<evidence type="ECO:0000313" key="3">
    <source>
        <dbReference type="EMBL" id="PWN05896.1"/>
    </source>
</evidence>
<organism evidence="3 4">
    <name type="scientific">Rhodohalobacter mucosus</name>
    <dbReference type="NCBI Taxonomy" id="2079485"/>
    <lineage>
        <taxon>Bacteria</taxon>
        <taxon>Pseudomonadati</taxon>
        <taxon>Balneolota</taxon>
        <taxon>Balneolia</taxon>
        <taxon>Balneolales</taxon>
        <taxon>Balneolaceae</taxon>
        <taxon>Rhodohalobacter</taxon>
    </lineage>
</organism>
<name>A0A316U009_9BACT</name>
<dbReference type="OrthoDB" id="176168at2"/>
<dbReference type="AlphaFoldDB" id="A0A316U009"/>
<evidence type="ECO:0000259" key="2">
    <source>
        <dbReference type="Pfam" id="PF06439"/>
    </source>
</evidence>
<gene>
    <name evidence="3" type="ORF">DDZ15_11970</name>
</gene>
<protein>
    <submittedName>
        <fullName evidence="3">DUF1080 domain-containing protein</fullName>
    </submittedName>
</protein>
<evidence type="ECO:0000256" key="1">
    <source>
        <dbReference type="SAM" id="SignalP"/>
    </source>
</evidence>
<accession>A0A316U009</accession>
<comment type="caution">
    <text evidence="3">The sequence shown here is derived from an EMBL/GenBank/DDBJ whole genome shotgun (WGS) entry which is preliminary data.</text>
</comment>
<feature type="domain" description="3-keto-alpha-glucoside-1,2-lyase/3-keto-2-hydroxy-glucal hydratase" evidence="2">
    <location>
        <begin position="58"/>
        <end position="269"/>
    </location>
</feature>
<dbReference type="InterPro" id="IPR010496">
    <property type="entry name" value="AL/BT2_dom"/>
</dbReference>